<dbReference type="SMART" id="SM00580">
    <property type="entry name" value="PUG"/>
    <property type="match status" value="1"/>
</dbReference>
<gene>
    <name evidence="3" type="ORF">DH2020_000560</name>
</gene>
<dbReference type="SUPFAM" id="SSF143503">
    <property type="entry name" value="PUG domain-like"/>
    <property type="match status" value="1"/>
</dbReference>
<dbReference type="Gene3D" id="1.10.8.10">
    <property type="entry name" value="DNA helicase RuvA subunit, C-terminal domain"/>
    <property type="match status" value="1"/>
</dbReference>
<evidence type="ECO:0000259" key="2">
    <source>
        <dbReference type="PROSITE" id="PS50030"/>
    </source>
</evidence>
<dbReference type="InterPro" id="IPR018997">
    <property type="entry name" value="PUB_domain"/>
</dbReference>
<dbReference type="InterPro" id="IPR036339">
    <property type="entry name" value="PUB-like_dom_sf"/>
</dbReference>
<dbReference type="Pfam" id="PF09409">
    <property type="entry name" value="PUB"/>
    <property type="match status" value="1"/>
</dbReference>
<feature type="domain" description="UBA" evidence="2">
    <location>
        <begin position="2"/>
        <end position="43"/>
    </location>
</feature>
<dbReference type="EMBL" id="JABTTQ020000001">
    <property type="protein sequence ID" value="KAK6163696.1"/>
    <property type="molecule type" value="Genomic_DNA"/>
</dbReference>
<dbReference type="PANTHER" id="PTHR46713:SF4">
    <property type="entry name" value="UBIQUITIN-ASSOCIATED (UBA)_TS-N DOMAIN PROTEIN"/>
    <property type="match status" value="1"/>
</dbReference>
<dbReference type="InterPro" id="IPR015940">
    <property type="entry name" value="UBA"/>
</dbReference>
<evidence type="ECO:0000313" key="4">
    <source>
        <dbReference type="Proteomes" id="UP001318860"/>
    </source>
</evidence>
<comment type="caution">
    <text evidence="3">The sequence shown here is derived from an EMBL/GenBank/DDBJ whole genome shotgun (WGS) entry which is preliminary data.</text>
</comment>
<dbReference type="PROSITE" id="PS50030">
    <property type="entry name" value="UBA"/>
    <property type="match status" value="1"/>
</dbReference>
<reference evidence="3 4" key="1">
    <citation type="journal article" date="2021" name="Comput. Struct. Biotechnol. J.">
        <title>De novo genome assembly of the potent medicinal plant Rehmannia glutinosa using nanopore technology.</title>
        <authorList>
            <person name="Ma L."/>
            <person name="Dong C."/>
            <person name="Song C."/>
            <person name="Wang X."/>
            <person name="Zheng X."/>
            <person name="Niu Y."/>
            <person name="Chen S."/>
            <person name="Feng W."/>
        </authorList>
    </citation>
    <scope>NUCLEOTIDE SEQUENCE [LARGE SCALE GENOMIC DNA]</scope>
    <source>
        <strain evidence="3">DH-2019</strain>
    </source>
</reference>
<dbReference type="Gene3D" id="1.20.58.2190">
    <property type="match status" value="1"/>
</dbReference>
<dbReference type="PANTHER" id="PTHR46713">
    <property type="entry name" value="F13M7.16 PROTEIN"/>
    <property type="match status" value="1"/>
</dbReference>
<feature type="region of interest" description="Disordered" evidence="1">
    <location>
        <begin position="87"/>
        <end position="107"/>
    </location>
</feature>
<name>A0ABR0XXA2_REHGL</name>
<sequence>MEVDKRLLGELEAMGFSEALATKALCSSGNSSIEDAVNWLVDHENDTAASETPMQPQILVNISIEASNPFRISEQVKLRAQALRKGFDQVSGPKESRERGREKSTDKIRQKLQQDKDMYLPTYLSYNANLQPVDPAFLPVKRAAVSEQMRECLRSLKRQNKVADVDLLLNVLVLKFKMNFSPTILSHGLLEESTETMMAFRTLLIYVKNIINNPDEEKFRKIRISNPVFQDRVGKFEDGIKFLELCGFERVEEISPTKPSNKATSLVSDTFEQ</sequence>
<accession>A0ABR0XXA2</accession>
<dbReference type="Proteomes" id="UP001318860">
    <property type="component" value="Unassembled WGS sequence"/>
</dbReference>
<keyword evidence="4" id="KW-1185">Reference proteome</keyword>
<dbReference type="Pfam" id="PF22562">
    <property type="entry name" value="UBA_7"/>
    <property type="match status" value="1"/>
</dbReference>
<evidence type="ECO:0000313" key="3">
    <source>
        <dbReference type="EMBL" id="KAK6163696.1"/>
    </source>
</evidence>
<feature type="compositionally biased region" description="Basic and acidic residues" evidence="1">
    <location>
        <begin position="94"/>
        <end position="107"/>
    </location>
</feature>
<dbReference type="SUPFAM" id="SSF46934">
    <property type="entry name" value="UBA-like"/>
    <property type="match status" value="1"/>
</dbReference>
<proteinExistence type="predicted"/>
<protein>
    <recommendedName>
        <fullName evidence="2">UBA domain-containing protein</fullName>
    </recommendedName>
</protein>
<evidence type="ECO:0000256" key="1">
    <source>
        <dbReference type="SAM" id="MobiDB-lite"/>
    </source>
</evidence>
<organism evidence="3 4">
    <name type="scientific">Rehmannia glutinosa</name>
    <name type="common">Chinese foxglove</name>
    <dbReference type="NCBI Taxonomy" id="99300"/>
    <lineage>
        <taxon>Eukaryota</taxon>
        <taxon>Viridiplantae</taxon>
        <taxon>Streptophyta</taxon>
        <taxon>Embryophyta</taxon>
        <taxon>Tracheophyta</taxon>
        <taxon>Spermatophyta</taxon>
        <taxon>Magnoliopsida</taxon>
        <taxon>eudicotyledons</taxon>
        <taxon>Gunneridae</taxon>
        <taxon>Pentapetalae</taxon>
        <taxon>asterids</taxon>
        <taxon>lamiids</taxon>
        <taxon>Lamiales</taxon>
        <taxon>Orobanchaceae</taxon>
        <taxon>Rehmannieae</taxon>
        <taxon>Rehmannia</taxon>
    </lineage>
</organism>
<dbReference type="InterPro" id="IPR009060">
    <property type="entry name" value="UBA-like_sf"/>
</dbReference>